<sequence length="43" mass="4832">MALLPRSTEIQPYVTPIHPSPSIYPFDLVPPLLDTYKFSSVLS</sequence>
<keyword evidence="2" id="KW-1185">Reference proteome</keyword>
<accession>A0ACC1C175</accession>
<protein>
    <submittedName>
        <fullName evidence="1">Uncharacterized protein</fullName>
    </submittedName>
</protein>
<reference evidence="2" key="1">
    <citation type="journal article" date="2023" name="G3 (Bethesda)">
        <title>Genome assembly and association tests identify interacting loci associated with vigor, precocity, and sex in interspecific pistachio rootstocks.</title>
        <authorList>
            <person name="Palmer W."/>
            <person name="Jacygrad E."/>
            <person name="Sagayaradj S."/>
            <person name="Cavanaugh K."/>
            <person name="Han R."/>
            <person name="Bertier L."/>
            <person name="Beede B."/>
            <person name="Kafkas S."/>
            <person name="Golino D."/>
            <person name="Preece J."/>
            <person name="Michelmore R."/>
        </authorList>
    </citation>
    <scope>NUCLEOTIDE SEQUENCE [LARGE SCALE GENOMIC DNA]</scope>
</reference>
<organism evidence="1 2">
    <name type="scientific">Pistacia atlantica</name>
    <dbReference type="NCBI Taxonomy" id="434234"/>
    <lineage>
        <taxon>Eukaryota</taxon>
        <taxon>Viridiplantae</taxon>
        <taxon>Streptophyta</taxon>
        <taxon>Embryophyta</taxon>
        <taxon>Tracheophyta</taxon>
        <taxon>Spermatophyta</taxon>
        <taxon>Magnoliopsida</taxon>
        <taxon>eudicotyledons</taxon>
        <taxon>Gunneridae</taxon>
        <taxon>Pentapetalae</taxon>
        <taxon>rosids</taxon>
        <taxon>malvids</taxon>
        <taxon>Sapindales</taxon>
        <taxon>Anacardiaceae</taxon>
        <taxon>Pistacia</taxon>
    </lineage>
</organism>
<comment type="caution">
    <text evidence="1">The sequence shown here is derived from an EMBL/GenBank/DDBJ whole genome shotgun (WGS) entry which is preliminary data.</text>
</comment>
<gene>
    <name evidence="1" type="ORF">Patl1_18610</name>
</gene>
<dbReference type="EMBL" id="CM047898">
    <property type="protein sequence ID" value="KAJ0105894.1"/>
    <property type="molecule type" value="Genomic_DNA"/>
</dbReference>
<name>A0ACC1C175_9ROSI</name>
<evidence type="ECO:0000313" key="1">
    <source>
        <dbReference type="EMBL" id="KAJ0105894.1"/>
    </source>
</evidence>
<dbReference type="Proteomes" id="UP001164250">
    <property type="component" value="Chromosome 2"/>
</dbReference>
<proteinExistence type="predicted"/>
<evidence type="ECO:0000313" key="2">
    <source>
        <dbReference type="Proteomes" id="UP001164250"/>
    </source>
</evidence>